<keyword evidence="4" id="KW-1185">Reference proteome</keyword>
<gene>
    <name evidence="3" type="ORF">FB458_0552</name>
</gene>
<dbReference type="EMBL" id="VFMN01000001">
    <property type="protein sequence ID" value="TQJ07490.1"/>
    <property type="molecule type" value="Genomic_DNA"/>
</dbReference>
<feature type="region of interest" description="Disordered" evidence="1">
    <location>
        <begin position="111"/>
        <end position="138"/>
    </location>
</feature>
<organism evidence="3 4">
    <name type="scientific">Lapillicoccus jejuensis</name>
    <dbReference type="NCBI Taxonomy" id="402171"/>
    <lineage>
        <taxon>Bacteria</taxon>
        <taxon>Bacillati</taxon>
        <taxon>Actinomycetota</taxon>
        <taxon>Actinomycetes</taxon>
        <taxon>Micrococcales</taxon>
        <taxon>Intrasporangiaceae</taxon>
        <taxon>Lapillicoccus</taxon>
    </lineage>
</organism>
<dbReference type="Gene3D" id="3.10.180.10">
    <property type="entry name" value="2,3-Dihydroxybiphenyl 1,2-Dioxygenase, domain 1"/>
    <property type="match status" value="2"/>
</dbReference>
<dbReference type="RefSeq" id="WP_141846563.1">
    <property type="nucleotide sequence ID" value="NZ_BAAAPR010000006.1"/>
</dbReference>
<evidence type="ECO:0000313" key="4">
    <source>
        <dbReference type="Proteomes" id="UP000317893"/>
    </source>
</evidence>
<dbReference type="PANTHER" id="PTHR35908:SF1">
    <property type="entry name" value="CONSERVED PROTEIN"/>
    <property type="match status" value="1"/>
</dbReference>
<dbReference type="SUPFAM" id="SSF54593">
    <property type="entry name" value="Glyoxalase/Bleomycin resistance protein/Dihydroxybiphenyl dioxygenase"/>
    <property type="match status" value="1"/>
</dbReference>
<dbReference type="InterPro" id="IPR029068">
    <property type="entry name" value="Glyas_Bleomycin-R_OHBP_Dase"/>
</dbReference>
<name>A0A542DWL6_9MICO</name>
<dbReference type="PANTHER" id="PTHR35908">
    <property type="entry name" value="HYPOTHETICAL FUSION PROTEIN"/>
    <property type="match status" value="1"/>
</dbReference>
<dbReference type="Pfam" id="PF18029">
    <property type="entry name" value="Glyoxalase_6"/>
    <property type="match status" value="2"/>
</dbReference>
<dbReference type="AlphaFoldDB" id="A0A542DWL6"/>
<feature type="domain" description="Glyoxalase-like" evidence="2">
    <location>
        <begin position="150"/>
        <end position="260"/>
    </location>
</feature>
<sequence length="273" mass="28644">MTSVDATSGLHLRWVDVSLDVPRADVRRAAGFWAAATGGHLSPWRDDGRFVTVVPPAGRPVLRLQAVDDGPVGWHPDLRVGDPERAVAHARARGARVVGRRPGVVVLATPGGQPLCVTGDGEGTGDARPDPTGEPPTRVDQLALDLPPDRAEVDAAFWAGLTGWERVVGRRPELAVLRPEGFGAGPAPQRGVPVRLLLHSLGEDERGRAPWAHLDLAAGSDPAVRRRAVAAHVALGATVVRDTPGWTVLVDPVGATYCLTGRDPLTGAVAPVP</sequence>
<accession>A0A542DWL6</accession>
<evidence type="ECO:0000256" key="1">
    <source>
        <dbReference type="SAM" id="MobiDB-lite"/>
    </source>
</evidence>
<evidence type="ECO:0000313" key="3">
    <source>
        <dbReference type="EMBL" id="TQJ07490.1"/>
    </source>
</evidence>
<dbReference type="Proteomes" id="UP000317893">
    <property type="component" value="Unassembled WGS sequence"/>
</dbReference>
<proteinExistence type="predicted"/>
<evidence type="ECO:0000259" key="2">
    <source>
        <dbReference type="Pfam" id="PF18029"/>
    </source>
</evidence>
<comment type="caution">
    <text evidence="3">The sequence shown here is derived from an EMBL/GenBank/DDBJ whole genome shotgun (WGS) entry which is preliminary data.</text>
</comment>
<reference evidence="3 4" key="1">
    <citation type="submission" date="2019-06" db="EMBL/GenBank/DDBJ databases">
        <title>Sequencing the genomes of 1000 actinobacteria strains.</title>
        <authorList>
            <person name="Klenk H.-P."/>
        </authorList>
    </citation>
    <scope>NUCLEOTIDE SEQUENCE [LARGE SCALE GENOMIC DNA]</scope>
    <source>
        <strain evidence="3 4">DSM 18607</strain>
    </source>
</reference>
<protein>
    <recommendedName>
        <fullName evidence="2">Glyoxalase-like domain-containing protein</fullName>
    </recommendedName>
</protein>
<feature type="domain" description="Glyoxalase-like" evidence="2">
    <location>
        <begin position="18"/>
        <end position="118"/>
    </location>
</feature>
<dbReference type="InterPro" id="IPR041581">
    <property type="entry name" value="Glyoxalase_6"/>
</dbReference>
<dbReference type="OrthoDB" id="3286168at2"/>